<name>A0A8J8FD95_9BACT</name>
<evidence type="ECO:0000313" key="3">
    <source>
        <dbReference type="Proteomes" id="UP000598971"/>
    </source>
</evidence>
<dbReference type="SUPFAM" id="SSF52540">
    <property type="entry name" value="P-loop containing nucleoside triphosphate hydrolases"/>
    <property type="match status" value="1"/>
</dbReference>
<dbReference type="Proteomes" id="UP000598971">
    <property type="component" value="Unassembled WGS sequence"/>
</dbReference>
<dbReference type="EMBL" id="WHPF01000002">
    <property type="protein sequence ID" value="NNV54458.1"/>
    <property type="molecule type" value="Genomic_DNA"/>
</dbReference>
<dbReference type="InterPro" id="IPR027417">
    <property type="entry name" value="P-loop_NTPase"/>
</dbReference>
<proteinExistence type="inferred from homology"/>
<protein>
    <submittedName>
        <fullName evidence="2">Sulfotransferase family protein</fullName>
    </submittedName>
</protein>
<accession>A0A8J8FD95</accession>
<dbReference type="PANTHER" id="PTHR42743">
    <property type="entry name" value="AMINO-ACID AMINOTRANSFERASE"/>
    <property type="match status" value="1"/>
</dbReference>
<comment type="caution">
    <text evidence="2">The sequence shown here is derived from an EMBL/GenBank/DDBJ whole genome shotgun (WGS) entry which is preliminary data.</text>
</comment>
<evidence type="ECO:0000256" key="1">
    <source>
        <dbReference type="ARBA" id="ARBA00009320"/>
    </source>
</evidence>
<dbReference type="AlphaFoldDB" id="A0A8J8FD95"/>
<dbReference type="Gene3D" id="3.40.50.300">
    <property type="entry name" value="P-loop containing nucleotide triphosphate hydrolases"/>
    <property type="match status" value="1"/>
</dbReference>
<dbReference type="InterPro" id="IPR050571">
    <property type="entry name" value="Class-IV_PLP-Dep_Aminotrnsfr"/>
</dbReference>
<dbReference type="GO" id="GO:0019752">
    <property type="term" value="P:carboxylic acid metabolic process"/>
    <property type="evidence" value="ECO:0007669"/>
    <property type="project" value="TreeGrafter"/>
</dbReference>
<gene>
    <name evidence="2" type="ORF">GD597_03230</name>
</gene>
<dbReference type="Pfam" id="PF19798">
    <property type="entry name" value="Sulfotransfer_5"/>
    <property type="match status" value="1"/>
</dbReference>
<reference evidence="2" key="1">
    <citation type="submission" date="2019-10" db="EMBL/GenBank/DDBJ databases">
        <title>Draft genome sequence of Panacibacter sp. KCS-6.</title>
        <authorList>
            <person name="Yim K.J."/>
        </authorList>
    </citation>
    <scope>NUCLEOTIDE SEQUENCE</scope>
    <source>
        <strain evidence="2">KCS-6</strain>
    </source>
</reference>
<sequence>MPNTRICLWSSPRNISTAMMYSFAQRPDTIAFDEPLYAHYLRVTRIIHPGNNEILASQENDGNKVVKEIMLADYDAPVLFFKQMTHHLMQVDETFLGQMKNIIFIRNPKQIISSYAQVRPDVTMQDIGIEKQWHLYNQLKANNQHCVVLDSNEMLQNPVKVLGSLCEALEIPFYTEMLTWPAGPKKEDGIWAKYWYQNVHQSTGFEKQATSSRELPAYLEPLYMASKKYYDQLFQHSIKA</sequence>
<dbReference type="PANTHER" id="PTHR42743:SF11">
    <property type="entry name" value="AMINODEOXYCHORISMATE LYASE"/>
    <property type="match status" value="1"/>
</dbReference>
<organism evidence="2 3">
    <name type="scientific">Limnovirga soli</name>
    <dbReference type="NCBI Taxonomy" id="2656915"/>
    <lineage>
        <taxon>Bacteria</taxon>
        <taxon>Pseudomonadati</taxon>
        <taxon>Bacteroidota</taxon>
        <taxon>Chitinophagia</taxon>
        <taxon>Chitinophagales</taxon>
        <taxon>Chitinophagaceae</taxon>
        <taxon>Limnovirga</taxon>
    </lineage>
</organism>
<keyword evidence="3" id="KW-1185">Reference proteome</keyword>
<evidence type="ECO:0000313" key="2">
    <source>
        <dbReference type="EMBL" id="NNV54458.1"/>
    </source>
</evidence>
<dbReference type="RefSeq" id="WP_171606380.1">
    <property type="nucleotide sequence ID" value="NZ_WHPF01000002.1"/>
</dbReference>
<comment type="similarity">
    <text evidence="1">Belongs to the class-IV pyridoxal-phosphate-dependent aminotransferase family.</text>
</comment>